<dbReference type="GO" id="GO:0000976">
    <property type="term" value="F:transcription cis-regulatory region binding"/>
    <property type="evidence" value="ECO:0007669"/>
    <property type="project" value="TreeGrafter"/>
</dbReference>
<keyword evidence="6" id="KW-0804">Transcription</keyword>
<dbReference type="GO" id="GO:0005829">
    <property type="term" value="C:cytosol"/>
    <property type="evidence" value="ECO:0007669"/>
    <property type="project" value="TreeGrafter"/>
</dbReference>
<keyword evidence="5 9" id="KW-0238">DNA-binding</keyword>
<evidence type="ECO:0000259" key="11">
    <source>
        <dbReference type="PROSITE" id="PS51755"/>
    </source>
</evidence>
<dbReference type="SMART" id="SM00448">
    <property type="entry name" value="REC"/>
    <property type="match status" value="1"/>
</dbReference>
<evidence type="ECO:0000313" key="13">
    <source>
        <dbReference type="Proteomes" id="UP000712157"/>
    </source>
</evidence>
<evidence type="ECO:0000256" key="5">
    <source>
        <dbReference type="ARBA" id="ARBA00023125"/>
    </source>
</evidence>
<name>A0A949NIM1_9FIRM</name>
<evidence type="ECO:0000256" key="9">
    <source>
        <dbReference type="PROSITE-ProRule" id="PRU01091"/>
    </source>
</evidence>
<evidence type="ECO:0000256" key="3">
    <source>
        <dbReference type="ARBA" id="ARBA00023012"/>
    </source>
</evidence>
<dbReference type="CDD" id="cd00383">
    <property type="entry name" value="trans_reg_C"/>
    <property type="match status" value="1"/>
</dbReference>
<protein>
    <recommendedName>
        <fullName evidence="1">Stage 0 sporulation protein A homolog</fullName>
    </recommendedName>
</protein>
<feature type="modified residue" description="4-aspartylphosphate" evidence="8">
    <location>
        <position position="51"/>
    </location>
</feature>
<comment type="function">
    <text evidence="7">May play the central regulatory role in sporulation. It may be an element of the effector pathway responsible for the activation of sporulation genes in response to nutritional stress. Spo0A may act in concert with spo0H (a sigma factor) to control the expression of some genes that are critical to the sporulation process.</text>
</comment>
<dbReference type="InterPro" id="IPR001867">
    <property type="entry name" value="OmpR/PhoB-type_DNA-bd"/>
</dbReference>
<evidence type="ECO:0000256" key="8">
    <source>
        <dbReference type="PROSITE-ProRule" id="PRU00169"/>
    </source>
</evidence>
<gene>
    <name evidence="12" type="ORF">KTH89_17210</name>
</gene>
<dbReference type="PANTHER" id="PTHR48111">
    <property type="entry name" value="REGULATOR OF RPOS"/>
    <property type="match status" value="1"/>
</dbReference>
<comment type="caution">
    <text evidence="12">The sequence shown here is derived from an EMBL/GenBank/DDBJ whole genome shotgun (WGS) entry which is preliminary data.</text>
</comment>
<dbReference type="RefSeq" id="WP_158346966.1">
    <property type="nucleotide sequence ID" value="NZ_JAHQCW010000032.1"/>
</dbReference>
<dbReference type="InterPro" id="IPR036388">
    <property type="entry name" value="WH-like_DNA-bd_sf"/>
</dbReference>
<dbReference type="InterPro" id="IPR011006">
    <property type="entry name" value="CheY-like_superfamily"/>
</dbReference>
<sequence>MRILLIEDDLDICQAIEVQLNKEGYTTDICTNGEDALFYVIHTSYDAIVLDRLLPGSDGLTIIKEIRQNNIHTPVIMATAMSQISDRIDGLDNGADDYIVKPYDVQELSARIRALTRRPAKVEDVSSLSYADLNLLVNDRELLCNDTRNQLSKRETLLLEYFLQNPEATLTREAIFSHVWGPDAEVEDGNLDNYIHFLRKRLRTLGSRACIRTLHGAGYRLETKSSKNQ</sequence>
<organism evidence="12 13">
    <name type="scientific">Diplocloster agilis</name>
    <dbReference type="NCBI Taxonomy" id="2850323"/>
    <lineage>
        <taxon>Bacteria</taxon>
        <taxon>Bacillati</taxon>
        <taxon>Bacillota</taxon>
        <taxon>Clostridia</taxon>
        <taxon>Lachnospirales</taxon>
        <taxon>Lachnospiraceae</taxon>
        <taxon>Diplocloster</taxon>
    </lineage>
</organism>
<evidence type="ECO:0000256" key="1">
    <source>
        <dbReference type="ARBA" id="ARBA00018672"/>
    </source>
</evidence>
<dbReference type="SUPFAM" id="SSF52172">
    <property type="entry name" value="CheY-like"/>
    <property type="match status" value="1"/>
</dbReference>
<proteinExistence type="predicted"/>
<dbReference type="PANTHER" id="PTHR48111:SF22">
    <property type="entry name" value="REGULATOR OF RPOS"/>
    <property type="match status" value="1"/>
</dbReference>
<dbReference type="SMART" id="SM00862">
    <property type="entry name" value="Trans_reg_C"/>
    <property type="match status" value="1"/>
</dbReference>
<dbReference type="GO" id="GO:0006355">
    <property type="term" value="P:regulation of DNA-templated transcription"/>
    <property type="evidence" value="ECO:0007669"/>
    <property type="project" value="InterPro"/>
</dbReference>
<accession>A0A949NIM1</accession>
<dbReference type="AlphaFoldDB" id="A0A949NIM1"/>
<keyword evidence="2 8" id="KW-0597">Phosphoprotein</keyword>
<feature type="domain" description="Response regulatory" evidence="10">
    <location>
        <begin position="2"/>
        <end position="116"/>
    </location>
</feature>
<dbReference type="EMBL" id="JAHQCW010000032">
    <property type="protein sequence ID" value="MBU9738285.1"/>
    <property type="molecule type" value="Genomic_DNA"/>
</dbReference>
<keyword evidence="4" id="KW-0805">Transcription regulation</keyword>
<feature type="domain" description="OmpR/PhoB-type" evidence="11">
    <location>
        <begin position="125"/>
        <end position="223"/>
    </location>
</feature>
<dbReference type="Gene3D" id="1.10.10.10">
    <property type="entry name" value="Winged helix-like DNA-binding domain superfamily/Winged helix DNA-binding domain"/>
    <property type="match status" value="1"/>
</dbReference>
<dbReference type="Pfam" id="PF00072">
    <property type="entry name" value="Response_reg"/>
    <property type="match status" value="1"/>
</dbReference>
<evidence type="ECO:0000259" key="10">
    <source>
        <dbReference type="PROSITE" id="PS50110"/>
    </source>
</evidence>
<evidence type="ECO:0000256" key="6">
    <source>
        <dbReference type="ARBA" id="ARBA00023163"/>
    </source>
</evidence>
<dbReference type="GO" id="GO:0000156">
    <property type="term" value="F:phosphorelay response regulator activity"/>
    <property type="evidence" value="ECO:0007669"/>
    <property type="project" value="TreeGrafter"/>
</dbReference>
<dbReference type="InterPro" id="IPR039420">
    <property type="entry name" value="WalR-like"/>
</dbReference>
<dbReference type="InterPro" id="IPR001789">
    <property type="entry name" value="Sig_transdc_resp-reg_receiver"/>
</dbReference>
<dbReference type="Gene3D" id="6.10.250.690">
    <property type="match status" value="1"/>
</dbReference>
<keyword evidence="3" id="KW-0902">Two-component regulatory system</keyword>
<dbReference type="GO" id="GO:0032993">
    <property type="term" value="C:protein-DNA complex"/>
    <property type="evidence" value="ECO:0007669"/>
    <property type="project" value="TreeGrafter"/>
</dbReference>
<feature type="DNA-binding region" description="OmpR/PhoB-type" evidence="9">
    <location>
        <begin position="125"/>
        <end position="223"/>
    </location>
</feature>
<evidence type="ECO:0000256" key="4">
    <source>
        <dbReference type="ARBA" id="ARBA00023015"/>
    </source>
</evidence>
<dbReference type="SUPFAM" id="SSF46894">
    <property type="entry name" value="C-terminal effector domain of the bipartite response regulators"/>
    <property type="match status" value="1"/>
</dbReference>
<dbReference type="PROSITE" id="PS51755">
    <property type="entry name" value="OMPR_PHOB"/>
    <property type="match status" value="1"/>
</dbReference>
<dbReference type="Pfam" id="PF00486">
    <property type="entry name" value="Trans_reg_C"/>
    <property type="match status" value="1"/>
</dbReference>
<evidence type="ECO:0000313" key="12">
    <source>
        <dbReference type="EMBL" id="MBU9738285.1"/>
    </source>
</evidence>
<evidence type="ECO:0000256" key="2">
    <source>
        <dbReference type="ARBA" id="ARBA00022553"/>
    </source>
</evidence>
<reference evidence="12" key="1">
    <citation type="submission" date="2021-06" db="EMBL/GenBank/DDBJ databases">
        <title>Description of novel taxa of the family Lachnospiraceae.</title>
        <authorList>
            <person name="Chaplin A.V."/>
            <person name="Sokolova S.R."/>
            <person name="Pikina A.P."/>
            <person name="Korzhanova M."/>
            <person name="Belova V."/>
            <person name="Korostin D."/>
            <person name="Efimov B.A."/>
        </authorList>
    </citation>
    <scope>NUCLEOTIDE SEQUENCE</scope>
    <source>
        <strain evidence="12">ASD5720</strain>
    </source>
</reference>
<keyword evidence="13" id="KW-1185">Reference proteome</keyword>
<dbReference type="InterPro" id="IPR016032">
    <property type="entry name" value="Sig_transdc_resp-reg_C-effctor"/>
</dbReference>
<dbReference type="Proteomes" id="UP000712157">
    <property type="component" value="Unassembled WGS sequence"/>
</dbReference>
<dbReference type="Gene3D" id="3.40.50.2300">
    <property type="match status" value="1"/>
</dbReference>
<evidence type="ECO:0000256" key="7">
    <source>
        <dbReference type="ARBA" id="ARBA00024867"/>
    </source>
</evidence>
<dbReference type="PROSITE" id="PS50110">
    <property type="entry name" value="RESPONSE_REGULATORY"/>
    <property type="match status" value="1"/>
</dbReference>